<organism evidence="1 2">
    <name type="scientific">Roseobacter phage RD-1410Ws-07</name>
    <dbReference type="NCBI Taxonomy" id="1815985"/>
    <lineage>
        <taxon>Viruses</taxon>
        <taxon>Duplodnaviria</taxon>
        <taxon>Heunggongvirae</taxon>
        <taxon>Uroviricota</taxon>
        <taxon>Caudoviricetes</taxon>
        <taxon>Schitoviridae</taxon>
        <taxon>Rhodovirinae</taxon>
        <taxon>Sanyabayvirus</taxon>
        <taxon>Sanyabayvirus DS1410Ws06</taxon>
    </lineage>
</organism>
<dbReference type="SUPFAM" id="SSF109604">
    <property type="entry name" value="HD-domain/PDEase-like"/>
    <property type="match status" value="1"/>
</dbReference>
<dbReference type="Gene3D" id="1.10.3210.10">
    <property type="entry name" value="Hypothetical protein af1432"/>
    <property type="match status" value="1"/>
</dbReference>
<reference evidence="1 2" key="1">
    <citation type="journal article" date="2016" name="Curr. Microbiol.">
        <title>Characterization and Complete Genome Sequences of Three N4-Like Roseobacter Phages Isolated from the South China Sea.</title>
        <authorList>
            <person name="Li B."/>
            <person name="Zhang S."/>
            <person name="Long L."/>
            <person name="Huang S."/>
        </authorList>
    </citation>
    <scope>NUCLEOTIDE SEQUENCE [LARGE SCALE GENOMIC DNA]</scope>
</reference>
<dbReference type="Proteomes" id="UP000257988">
    <property type="component" value="Segment"/>
</dbReference>
<dbReference type="EMBL" id="KU885990">
    <property type="protein sequence ID" value="ANJ20885.1"/>
    <property type="molecule type" value="Genomic_DNA"/>
</dbReference>
<evidence type="ECO:0000313" key="2">
    <source>
        <dbReference type="Proteomes" id="UP000257988"/>
    </source>
</evidence>
<name>A0A191VYU7_9CAUD</name>
<evidence type="ECO:0000313" key="1">
    <source>
        <dbReference type="EMBL" id="ANJ20885.1"/>
    </source>
</evidence>
<gene>
    <name evidence="1" type="ORF">RDp07_gp74</name>
</gene>
<accession>A0A191VYU7</accession>
<proteinExistence type="predicted"/>
<protein>
    <submittedName>
        <fullName evidence="1">Uncharacterized protein</fullName>
    </submittedName>
</protein>
<sequence>MSTILKAWNAGFVVRWHTNVRMNNFEDRNNAHQHRVGLLLLQFFPWSSREAIIDAFTHDQGEVDFADVPYPIKRKHPVIRELGENVETESIEEQGLYQSITKSDKERRAWCDLLDSYLWMLRCVPTLRHRPEWIVQYQEMEKKARDWEISEEFDGLMQAALTFYVDD</sequence>